<comment type="caution">
    <text evidence="3">The sequence shown here is derived from an EMBL/GenBank/DDBJ whole genome shotgun (WGS) entry which is preliminary data.</text>
</comment>
<proteinExistence type="predicted"/>
<dbReference type="STRING" id="2018661.A0A2A2J1M5"/>
<keyword evidence="2" id="KW-0812">Transmembrane</keyword>
<feature type="transmembrane region" description="Helical" evidence="2">
    <location>
        <begin position="189"/>
        <end position="210"/>
    </location>
</feature>
<feature type="region of interest" description="Disordered" evidence="1">
    <location>
        <begin position="267"/>
        <end position="293"/>
    </location>
</feature>
<dbReference type="OrthoDB" id="5857557at2759"/>
<organism evidence="3 4">
    <name type="scientific">Diploscapter pachys</name>
    <dbReference type="NCBI Taxonomy" id="2018661"/>
    <lineage>
        <taxon>Eukaryota</taxon>
        <taxon>Metazoa</taxon>
        <taxon>Ecdysozoa</taxon>
        <taxon>Nematoda</taxon>
        <taxon>Chromadorea</taxon>
        <taxon>Rhabditida</taxon>
        <taxon>Rhabditina</taxon>
        <taxon>Rhabditomorpha</taxon>
        <taxon>Rhabditoidea</taxon>
        <taxon>Rhabditidae</taxon>
        <taxon>Diploscapter</taxon>
    </lineage>
</organism>
<reference evidence="3 4" key="1">
    <citation type="journal article" date="2017" name="Curr. Biol.">
        <title>Genome architecture and evolution of a unichromosomal asexual nematode.</title>
        <authorList>
            <person name="Fradin H."/>
            <person name="Zegar C."/>
            <person name="Gutwein M."/>
            <person name="Lucas J."/>
            <person name="Kovtun M."/>
            <person name="Corcoran D."/>
            <person name="Baugh L.R."/>
            <person name="Kiontke K."/>
            <person name="Gunsalus K."/>
            <person name="Fitch D.H."/>
            <person name="Piano F."/>
        </authorList>
    </citation>
    <scope>NUCLEOTIDE SEQUENCE [LARGE SCALE GENOMIC DNA]</scope>
    <source>
        <strain evidence="3">PF1309</strain>
    </source>
</reference>
<accession>A0A2A2J1M5</accession>
<sequence>MDIRNYIPKDISALEPPDEQQGQPEMAMMIHFASPPAVSGSPSNCFICNRPVAMSPQQPDYYRPCLCNKDVAHVNCAMKDDFWKKNACVLCYKPLVAPQPPTKPPRKGILKRTDTLRCALCNNTRYQDEKTIKYDARFIRPCFCDVLTHHGCMSEVVRNSSNCNVCGVEYKVYKYGSLWDFFKRYFWQYTLLSLLVCSILVVSFICFIKPLKVRTITLVHVLQLIVSGILFLIAILLVTVCVHHTLRVRLPRFRVRFAQVNVIDYEPSSSPRQKRSPMGRKPAGANRDEPRRHPEAIELARAAEEEGIDNFDAEGGHRTMSQDDVSRKCNDRRPIDDARQRGNLTRTIFVFGHKDSYMMTSSTPIKIPSVFNNTHSSTDDVKIVEESMH</sequence>
<dbReference type="Proteomes" id="UP000218231">
    <property type="component" value="Unassembled WGS sequence"/>
</dbReference>
<keyword evidence="2" id="KW-0472">Membrane</keyword>
<protein>
    <submittedName>
        <fullName evidence="3">Uncharacterized protein</fullName>
    </submittedName>
</protein>
<name>A0A2A2J1M5_9BILA</name>
<feature type="transmembrane region" description="Helical" evidence="2">
    <location>
        <begin position="222"/>
        <end position="246"/>
    </location>
</feature>
<evidence type="ECO:0000256" key="1">
    <source>
        <dbReference type="SAM" id="MobiDB-lite"/>
    </source>
</evidence>
<feature type="compositionally biased region" description="Basic and acidic residues" evidence="1">
    <location>
        <begin position="314"/>
        <end position="336"/>
    </location>
</feature>
<keyword evidence="4" id="KW-1185">Reference proteome</keyword>
<evidence type="ECO:0000256" key="2">
    <source>
        <dbReference type="SAM" id="Phobius"/>
    </source>
</evidence>
<gene>
    <name evidence="3" type="ORF">WR25_03935</name>
</gene>
<dbReference type="EMBL" id="LIAE01010766">
    <property type="protein sequence ID" value="PAV55537.1"/>
    <property type="molecule type" value="Genomic_DNA"/>
</dbReference>
<feature type="region of interest" description="Disordered" evidence="1">
    <location>
        <begin position="311"/>
        <end position="336"/>
    </location>
</feature>
<dbReference type="AlphaFoldDB" id="A0A2A2J1M5"/>
<evidence type="ECO:0000313" key="3">
    <source>
        <dbReference type="EMBL" id="PAV55537.1"/>
    </source>
</evidence>
<evidence type="ECO:0000313" key="4">
    <source>
        <dbReference type="Proteomes" id="UP000218231"/>
    </source>
</evidence>
<keyword evidence="2" id="KW-1133">Transmembrane helix</keyword>